<dbReference type="PROSITE" id="PS51285">
    <property type="entry name" value="AGC_KINASE_CTER"/>
    <property type="match status" value="1"/>
</dbReference>
<dbReference type="PANTHER" id="PTHR24015:SF2028">
    <property type="entry name" value="REPEAT-CONTAINING PROTEIN, PUTATIVE-RELATED"/>
    <property type="match status" value="1"/>
</dbReference>
<organism evidence="22 23">
    <name type="scientific">Mucuna pruriens</name>
    <name type="common">Velvet bean</name>
    <name type="synonym">Dolichos pruriens</name>
    <dbReference type="NCBI Taxonomy" id="157652"/>
    <lineage>
        <taxon>Eukaryota</taxon>
        <taxon>Viridiplantae</taxon>
        <taxon>Streptophyta</taxon>
        <taxon>Embryophyta</taxon>
        <taxon>Tracheophyta</taxon>
        <taxon>Spermatophyta</taxon>
        <taxon>Magnoliopsida</taxon>
        <taxon>eudicotyledons</taxon>
        <taxon>Gunneridae</taxon>
        <taxon>Pentapetalae</taxon>
        <taxon>rosids</taxon>
        <taxon>fabids</taxon>
        <taxon>Fabales</taxon>
        <taxon>Fabaceae</taxon>
        <taxon>Papilionoideae</taxon>
        <taxon>50 kb inversion clade</taxon>
        <taxon>NPAAA clade</taxon>
        <taxon>indigoferoid/millettioid clade</taxon>
        <taxon>Phaseoleae</taxon>
        <taxon>Mucuna</taxon>
    </lineage>
</organism>
<evidence type="ECO:0000259" key="21">
    <source>
        <dbReference type="PROSITE" id="PS51285"/>
    </source>
</evidence>
<keyword evidence="12 22" id="KW-0418">Kinase</keyword>
<dbReference type="Gene3D" id="3.40.50.300">
    <property type="entry name" value="P-loop containing nucleotide triphosphate hydrolases"/>
    <property type="match status" value="1"/>
</dbReference>
<comment type="similarity">
    <text evidence="2">Belongs to the protein kinase superfamily. AGC Ser/Thr protein kinase family.</text>
</comment>
<proteinExistence type="inferred from homology"/>
<dbReference type="HAMAP" id="MF_00235">
    <property type="entry name" value="Adenylate_kinase_Adk"/>
    <property type="match status" value="1"/>
</dbReference>
<keyword evidence="8" id="KW-0479">Metal-binding</keyword>
<feature type="region of interest" description="Disordered" evidence="19">
    <location>
        <begin position="928"/>
        <end position="955"/>
    </location>
</feature>
<dbReference type="FunFam" id="1.25.40.10:FF:000158">
    <property type="entry name" value="pentatricopeptide repeat-containing protein At2g33680"/>
    <property type="match status" value="1"/>
</dbReference>
<keyword evidence="23" id="KW-1185">Reference proteome</keyword>
<dbReference type="FunFam" id="1.25.40.10:FF:000729">
    <property type="entry name" value="Pentatricopeptide repeat-containing protein At4g25270, chloroplastic"/>
    <property type="match status" value="1"/>
</dbReference>
<evidence type="ECO:0000256" key="7">
    <source>
        <dbReference type="ARBA" id="ARBA00022679"/>
    </source>
</evidence>
<dbReference type="PROSITE" id="PS51375">
    <property type="entry name" value="PPR"/>
    <property type="match status" value="4"/>
</dbReference>
<dbReference type="Gene3D" id="1.10.510.10">
    <property type="entry name" value="Transferase(Phosphotransferase) domain 1"/>
    <property type="match status" value="1"/>
</dbReference>
<gene>
    <name evidence="22" type="primary">IRE</name>
    <name evidence="22" type="ORF">CR513_09809</name>
</gene>
<comment type="catalytic activity">
    <reaction evidence="16">
        <text>L-threonyl-[protein] + ATP = O-phospho-L-threonyl-[protein] + ADP + H(+)</text>
        <dbReference type="Rhea" id="RHEA:46608"/>
        <dbReference type="Rhea" id="RHEA-COMP:11060"/>
        <dbReference type="Rhea" id="RHEA-COMP:11605"/>
        <dbReference type="ChEBI" id="CHEBI:15378"/>
        <dbReference type="ChEBI" id="CHEBI:30013"/>
        <dbReference type="ChEBI" id="CHEBI:30616"/>
        <dbReference type="ChEBI" id="CHEBI:61977"/>
        <dbReference type="ChEBI" id="CHEBI:456216"/>
        <dbReference type="EC" id="2.7.11.1"/>
    </reaction>
</comment>
<dbReference type="GO" id="GO:0008270">
    <property type="term" value="F:zinc ion binding"/>
    <property type="evidence" value="ECO:0007669"/>
    <property type="project" value="UniProtKB-KW"/>
</dbReference>
<keyword evidence="6" id="KW-0597">Phosphoprotein</keyword>
<keyword evidence="11" id="KW-0863">Zinc-finger</keyword>
<dbReference type="InterPro" id="IPR011990">
    <property type="entry name" value="TPR-like_helical_dom_sf"/>
</dbReference>
<dbReference type="InterPro" id="IPR046848">
    <property type="entry name" value="E_motif"/>
</dbReference>
<evidence type="ECO:0000256" key="16">
    <source>
        <dbReference type="ARBA" id="ARBA00047899"/>
    </source>
</evidence>
<keyword evidence="14" id="KW-0067">ATP-binding</keyword>
<evidence type="ECO:0000259" key="20">
    <source>
        <dbReference type="PROSITE" id="PS50011"/>
    </source>
</evidence>
<name>A0A371HTZ0_MUCPR</name>
<dbReference type="GO" id="GO:0003723">
    <property type="term" value="F:RNA binding"/>
    <property type="evidence" value="ECO:0007669"/>
    <property type="project" value="InterPro"/>
</dbReference>
<dbReference type="InterPro" id="IPR002885">
    <property type="entry name" value="PPR_rpt"/>
</dbReference>
<dbReference type="InterPro" id="IPR058783">
    <property type="entry name" value="IREH1/IRE-like_N"/>
</dbReference>
<evidence type="ECO:0000256" key="9">
    <source>
        <dbReference type="ARBA" id="ARBA00022737"/>
    </source>
</evidence>
<feature type="region of interest" description="Disordered" evidence="19">
    <location>
        <begin position="107"/>
        <end position="135"/>
    </location>
</feature>
<dbReference type="Pfam" id="PF00406">
    <property type="entry name" value="ADK"/>
    <property type="match status" value="1"/>
</dbReference>
<dbReference type="STRING" id="157652.A0A371HTZ0"/>
<evidence type="ECO:0000256" key="15">
    <source>
        <dbReference type="ARBA" id="ARBA00031517"/>
    </source>
</evidence>
<feature type="repeat" description="PPR" evidence="18">
    <location>
        <begin position="1620"/>
        <end position="1654"/>
    </location>
</feature>
<dbReference type="Gene3D" id="1.25.40.10">
    <property type="entry name" value="Tetratricopeptide repeat domain"/>
    <property type="match status" value="3"/>
</dbReference>
<dbReference type="GO" id="GO:0004674">
    <property type="term" value="F:protein serine/threonine kinase activity"/>
    <property type="evidence" value="ECO:0007669"/>
    <property type="project" value="UniProtKB-KW"/>
</dbReference>
<dbReference type="SUPFAM" id="SSF52540">
    <property type="entry name" value="P-loop containing nucleoside triphosphate hydrolases"/>
    <property type="match status" value="1"/>
</dbReference>
<keyword evidence="10" id="KW-0547">Nucleotide-binding</keyword>
<evidence type="ECO:0000256" key="11">
    <source>
        <dbReference type="ARBA" id="ARBA00022771"/>
    </source>
</evidence>
<dbReference type="Gene3D" id="3.30.200.20">
    <property type="entry name" value="Phosphorylase Kinase, domain 1"/>
    <property type="match status" value="1"/>
</dbReference>
<feature type="region of interest" description="Disordered" evidence="19">
    <location>
        <begin position="340"/>
        <end position="423"/>
    </location>
</feature>
<dbReference type="PROSITE" id="PS00108">
    <property type="entry name" value="PROTEIN_KINASE_ST"/>
    <property type="match status" value="1"/>
</dbReference>
<feature type="repeat" description="PPR" evidence="18">
    <location>
        <begin position="1553"/>
        <end position="1587"/>
    </location>
</feature>
<evidence type="ECO:0000256" key="18">
    <source>
        <dbReference type="PROSITE-ProRule" id="PRU00708"/>
    </source>
</evidence>
<evidence type="ECO:0000256" key="13">
    <source>
        <dbReference type="ARBA" id="ARBA00022833"/>
    </source>
</evidence>
<feature type="compositionally biased region" description="Polar residues" evidence="19">
    <location>
        <begin position="390"/>
        <end position="402"/>
    </location>
</feature>
<keyword evidence="5 22" id="KW-0723">Serine/threonine-protein kinase</keyword>
<feature type="compositionally biased region" description="Basic and acidic residues" evidence="19">
    <location>
        <begin position="347"/>
        <end position="368"/>
    </location>
</feature>
<evidence type="ECO:0000256" key="5">
    <source>
        <dbReference type="ARBA" id="ARBA00022527"/>
    </source>
</evidence>
<evidence type="ECO:0000256" key="19">
    <source>
        <dbReference type="SAM" id="MobiDB-lite"/>
    </source>
</evidence>
<evidence type="ECO:0000256" key="2">
    <source>
        <dbReference type="ARBA" id="ARBA00009903"/>
    </source>
</evidence>
<dbReference type="EC" id="2.7.11.1" evidence="3"/>
<feature type="domain" description="Protein kinase" evidence="20">
    <location>
        <begin position="767"/>
        <end position="1055"/>
    </location>
</feature>
<feature type="region of interest" description="Disordered" evidence="19">
    <location>
        <begin position="1"/>
        <end position="38"/>
    </location>
</feature>
<comment type="similarity">
    <text evidence="1">Belongs to the adenylate kinase family.</text>
</comment>
<feature type="compositionally biased region" description="Basic and acidic residues" evidence="19">
    <location>
        <begin position="935"/>
        <end position="952"/>
    </location>
</feature>
<dbReference type="InterPro" id="IPR033690">
    <property type="entry name" value="Adenylat_kinase_CS"/>
</dbReference>
<dbReference type="SUPFAM" id="SSF56112">
    <property type="entry name" value="Protein kinase-like (PK-like)"/>
    <property type="match status" value="1"/>
</dbReference>
<reference evidence="22" key="1">
    <citation type="submission" date="2018-05" db="EMBL/GenBank/DDBJ databases">
        <title>Draft genome of Mucuna pruriens seed.</title>
        <authorList>
            <person name="Nnadi N.E."/>
            <person name="Vos R."/>
            <person name="Hasami M.H."/>
            <person name="Devisetty U.K."/>
            <person name="Aguiy J.C."/>
        </authorList>
    </citation>
    <scope>NUCLEOTIDE SEQUENCE [LARGE SCALE GENOMIC DNA]</scope>
    <source>
        <strain evidence="22">JCA_2017</strain>
    </source>
</reference>
<keyword evidence="13" id="KW-0862">Zinc</keyword>
<dbReference type="GO" id="GO:0004017">
    <property type="term" value="F:AMP kinase activity"/>
    <property type="evidence" value="ECO:0007669"/>
    <property type="project" value="UniProtKB-EC"/>
</dbReference>
<dbReference type="Proteomes" id="UP000257109">
    <property type="component" value="Unassembled WGS sequence"/>
</dbReference>
<accession>A0A371HTZ0</accession>
<dbReference type="CDD" id="cd01428">
    <property type="entry name" value="ADK"/>
    <property type="match status" value="1"/>
</dbReference>
<dbReference type="GO" id="GO:0005524">
    <property type="term" value="F:ATP binding"/>
    <property type="evidence" value="ECO:0007669"/>
    <property type="project" value="UniProtKB-KW"/>
</dbReference>
<dbReference type="InterPro" id="IPR000961">
    <property type="entry name" value="AGC-kinase_C"/>
</dbReference>
<dbReference type="PROSITE" id="PS00113">
    <property type="entry name" value="ADENYLATE_KINASE"/>
    <property type="match status" value="1"/>
</dbReference>
<evidence type="ECO:0000313" key="22">
    <source>
        <dbReference type="EMBL" id="RDY06238.1"/>
    </source>
</evidence>
<evidence type="ECO:0000313" key="23">
    <source>
        <dbReference type="Proteomes" id="UP000257109"/>
    </source>
</evidence>
<evidence type="ECO:0000256" key="10">
    <source>
        <dbReference type="ARBA" id="ARBA00022741"/>
    </source>
</evidence>
<evidence type="ECO:0000256" key="6">
    <source>
        <dbReference type="ARBA" id="ARBA00022553"/>
    </source>
</evidence>
<dbReference type="InterPro" id="IPR008271">
    <property type="entry name" value="Ser/Thr_kinase_AS"/>
</dbReference>
<sequence>MSSTPPPHSPLKPDQGDPAPMKPSPLAGRIKLQKIPPIPIRRSKVGYEELEEEEEEDECGDSSILLASSLGLNHIRTRSSSSPLRYSSSVGAPSFLTQDAVTINEARVRSKPSQPKKDIGGKVHLGQSKSLRPHSQLNPVLEGHHAAFAKEIQSPRFQEILRLTSGRKKRNPDIKSFSHELNSKGVRPFPVWRHRVFGHMEEVMGAIRAKFEKLKEEVDYDLGGFAGDLVGILEKNLVSEREWKERLEDLLVVARQCAKMPPSDFWIKCESIVQNLDDKRQELPVGVLKQAHTRLLFILTRCTRLVQFHKESGYEQEHILSLHQLSDLGVYPEQILKAAQQKSSTPDGHEMAEKELKISHGKEKDKPITKQSQADQRVSVVIDNVEDATTKSVESTPSSYRMSSWKKLPSAAEKKRKGQEAVDFPSKGELDHLLVKDENAENLDTLSCHPDHSQSSSRTRRVSWGFWGDQQHLPYEDSLICRICEVEIPIVHVEEHSRICTIADRCDLKGLTVNERLERVSETIERILESWTPKSTPKSTDTPGESFEVATVSTSSVHEVFNDLSLERNNLTCRCSEDMLDSTAEPENTFVMEDLNLSPRISCEARTCLKSDHGTKVSSAGSLTPRSPLVTPRTTQIEMLLSGRRTLSELESCDQINKLVEIARAVANVNNCDYSALEYMLDRLEDLKYAIQDRKVDALIVETFGRRIENLLQEKYISLCGQIEDEKLDSSNSMADEESSVEEETVRSLRASPINACSKDRTSIEDFEIIKPISRGAFGRVFLTRKRATGDLFAIKVLKKADMIRKNAVQSILAERDILISVRNPFVVRFFYSFTCRENLYLVMEYLNGGDLYSLLRNLGCLDEDMARVYIAEVVLALEYLHSLNVIHRDLKPDNLLIGQDGHIKLTDFGLSKVGLINSTDDLSAPSVSTNGFLGDHEPKPRHSSKREERQKQSVVGTPDYLAPEILLGMGHGATADWWSVGVILYELLVGIPPFNAEHPLQIFDNIINRDIQWPQIPEEISFEAYDLINKLLNENPVQRLGATGAAEVKFHSFFKDVNWDTLARQKAMFIPSTEALDTSYFMSRYIWNPEDEHCLGGSDFDDITDTCSSGSGSDLLDEDGDECGSLADFTGPPLELQYSFSNFSFKEKDGIFPKQVPPVITFVLGGPGSGKGTQCAKIVDAFGFKHLSAGDLLRREMVSARRIVPSEVTVKLILREMESSDNRKFLIDGFPRSEENRIAFEQIIEAEPRMVLFFDCPEEEMVKRVLSRNQGRIDDNIDTIKKRLQIFEALNLPVIDYYAKKGKLYRINAVGTVDEIFEQVRPVFEASQRRWESQERRNALSFPKPKSTPLLIHHRPHPQTKLEALERVVTDLEASVEKGIRIDPEIYASLLETCYRLQAIRHGIRVHRLIPTSLLHKNVGISSKLLRLYASYGYVDDAHDLFDQMTKRDTFAFPWNSLISGYAQVGLYDDAIALYFQMVEEGVEPDLFTFPRVLKVCAGIGSVQLGEEVHRHVVRSGFANDGFVLNALVDMYAKCGDIVKARKVFDNMPHRDPVSWNSMLAAYVHHGLEVEAMNVFRQMILEGREPDSVSISTIVTGVSSLGLGVQIHGWVIRQGYEWNLSIANSLIMMYSNHGKLEKASWIFNLMPERDVVSWNSIISAHCKHRDALTYFEQMEEAGAEPDKITFVSILSACAYLGLVKDGERLFALMCGKYKIKPIMEHYGCMVNLYGRAGLIKKAYSVIVDGMDSEAAGPTLWGALLYACFLHGDATIGEIAANRLFDLEPDNEHNFVLLMRIFENAGRLEDMERVRTMLVDRGLDY</sequence>
<evidence type="ECO:0000256" key="3">
    <source>
        <dbReference type="ARBA" id="ARBA00012513"/>
    </source>
</evidence>
<dbReference type="InterPro" id="IPR046960">
    <property type="entry name" value="PPR_At4g14850-like_plant"/>
</dbReference>
<dbReference type="OrthoDB" id="162894at2759"/>
<dbReference type="FunFam" id="1.25.40.10:FF:000285">
    <property type="entry name" value="Pentatricopeptide repeat-containing protein, chloroplastic"/>
    <property type="match status" value="1"/>
</dbReference>
<comment type="catalytic activity">
    <reaction evidence="17">
        <text>L-seryl-[protein] + ATP = O-phospho-L-seryl-[protein] + ADP + H(+)</text>
        <dbReference type="Rhea" id="RHEA:17989"/>
        <dbReference type="Rhea" id="RHEA-COMP:9863"/>
        <dbReference type="Rhea" id="RHEA-COMP:11604"/>
        <dbReference type="ChEBI" id="CHEBI:15378"/>
        <dbReference type="ChEBI" id="CHEBI:29999"/>
        <dbReference type="ChEBI" id="CHEBI:30616"/>
        <dbReference type="ChEBI" id="CHEBI:83421"/>
        <dbReference type="ChEBI" id="CHEBI:456216"/>
        <dbReference type="EC" id="2.7.11.1"/>
    </reaction>
</comment>
<dbReference type="Pfam" id="PF26031">
    <property type="entry name" value="IREH1"/>
    <property type="match status" value="1"/>
</dbReference>
<dbReference type="NCBIfam" id="TIGR00756">
    <property type="entry name" value="PPR"/>
    <property type="match status" value="3"/>
</dbReference>
<keyword evidence="9" id="KW-0677">Repeat</keyword>
<evidence type="ECO:0000256" key="17">
    <source>
        <dbReference type="ARBA" id="ARBA00048679"/>
    </source>
</evidence>
<dbReference type="EC" id="2.7.4.3" evidence="4"/>
<dbReference type="InterPro" id="IPR000850">
    <property type="entry name" value="Adenylat/UMP-CMP_kin"/>
</dbReference>
<comment type="caution">
    <text evidence="22">The sequence shown here is derived from an EMBL/GenBank/DDBJ whole genome shotgun (WGS) entry which is preliminary data.</text>
</comment>
<feature type="repeat" description="PPR" evidence="18">
    <location>
        <begin position="1522"/>
        <end position="1552"/>
    </location>
</feature>
<protein>
    <recommendedName>
        <fullName evidence="15">ATP:AMP phosphotransferase</fullName>
        <ecNumber evidence="3">2.7.11.1</ecNumber>
        <ecNumber evidence="4">2.7.4.3</ecNumber>
    </recommendedName>
</protein>
<evidence type="ECO:0000256" key="4">
    <source>
        <dbReference type="ARBA" id="ARBA00012955"/>
    </source>
</evidence>
<dbReference type="InterPro" id="IPR000719">
    <property type="entry name" value="Prot_kinase_dom"/>
</dbReference>
<feature type="non-terminal residue" evidence="22">
    <location>
        <position position="1"/>
    </location>
</feature>
<dbReference type="PANTHER" id="PTHR24015">
    <property type="entry name" value="OS07G0578800 PROTEIN-RELATED"/>
    <property type="match status" value="1"/>
</dbReference>
<dbReference type="Pfam" id="PF01535">
    <property type="entry name" value="PPR"/>
    <property type="match status" value="3"/>
</dbReference>
<evidence type="ECO:0000256" key="14">
    <source>
        <dbReference type="ARBA" id="ARBA00022840"/>
    </source>
</evidence>
<dbReference type="PRINTS" id="PR00094">
    <property type="entry name" value="ADENYLTKNASE"/>
</dbReference>
<dbReference type="Pfam" id="PF13041">
    <property type="entry name" value="PPR_2"/>
    <property type="match status" value="3"/>
</dbReference>
<dbReference type="CDD" id="cd05579">
    <property type="entry name" value="STKc_MAST_like"/>
    <property type="match status" value="1"/>
</dbReference>
<dbReference type="InterPro" id="IPR027417">
    <property type="entry name" value="P-loop_NTPase"/>
</dbReference>
<feature type="domain" description="AGC-kinase C-terminal" evidence="21">
    <location>
        <begin position="1056"/>
        <end position="1156"/>
    </location>
</feature>
<feature type="compositionally biased region" description="Pro residues" evidence="19">
    <location>
        <begin position="1"/>
        <end position="10"/>
    </location>
</feature>
<dbReference type="Pfam" id="PF20431">
    <property type="entry name" value="E_motif"/>
    <property type="match status" value="1"/>
</dbReference>
<dbReference type="GO" id="GO:0009451">
    <property type="term" value="P:RNA modification"/>
    <property type="evidence" value="ECO:0007669"/>
    <property type="project" value="InterPro"/>
</dbReference>
<keyword evidence="7" id="KW-0808">Transferase</keyword>
<dbReference type="PROSITE" id="PS50011">
    <property type="entry name" value="PROTEIN_KINASE_DOM"/>
    <property type="match status" value="1"/>
</dbReference>
<evidence type="ECO:0000256" key="8">
    <source>
        <dbReference type="ARBA" id="ARBA00022723"/>
    </source>
</evidence>
<dbReference type="Pfam" id="PF00069">
    <property type="entry name" value="Pkinase"/>
    <property type="match status" value="1"/>
</dbReference>
<feature type="repeat" description="PPR" evidence="18">
    <location>
        <begin position="1452"/>
        <end position="1486"/>
    </location>
</feature>
<dbReference type="FunFam" id="3.30.200.20:FF:000147">
    <property type="entry name" value="probable serine/threonine protein kinase IREH1"/>
    <property type="match status" value="1"/>
</dbReference>
<evidence type="ECO:0000256" key="1">
    <source>
        <dbReference type="ARBA" id="ARBA00007220"/>
    </source>
</evidence>
<dbReference type="SMART" id="SM00220">
    <property type="entry name" value="S_TKc"/>
    <property type="match status" value="1"/>
</dbReference>
<dbReference type="InterPro" id="IPR011009">
    <property type="entry name" value="Kinase-like_dom_sf"/>
</dbReference>
<dbReference type="GO" id="GO:0099402">
    <property type="term" value="P:plant organ development"/>
    <property type="evidence" value="ECO:0007669"/>
    <property type="project" value="UniProtKB-ARBA"/>
</dbReference>
<evidence type="ECO:0000256" key="12">
    <source>
        <dbReference type="ARBA" id="ARBA00022777"/>
    </source>
</evidence>
<dbReference type="EMBL" id="QJKJ01001720">
    <property type="protein sequence ID" value="RDY06238.1"/>
    <property type="molecule type" value="Genomic_DNA"/>
</dbReference>